<reference evidence="2 3" key="1">
    <citation type="submission" date="2015-02" db="EMBL/GenBank/DDBJ databases">
        <title>Draft Genome Sequences of Two Closely-Related Aflatoxigenic Aspergillus Species Obtained from the Cote d'Ivoire.</title>
        <authorList>
            <person name="Moore G.G."/>
            <person name="Beltz S.B."/>
            <person name="Mack B.M."/>
        </authorList>
    </citation>
    <scope>NUCLEOTIDE SEQUENCE [LARGE SCALE GENOMIC DNA]</scope>
    <source>
        <strain evidence="2 3">SRRC1468</strain>
    </source>
</reference>
<keyword evidence="1" id="KW-0732">Signal</keyword>
<organism evidence="2 3">
    <name type="scientific">Aspergillus rambellii</name>
    <dbReference type="NCBI Taxonomy" id="308745"/>
    <lineage>
        <taxon>Eukaryota</taxon>
        <taxon>Fungi</taxon>
        <taxon>Dikarya</taxon>
        <taxon>Ascomycota</taxon>
        <taxon>Pezizomycotina</taxon>
        <taxon>Eurotiomycetes</taxon>
        <taxon>Eurotiomycetidae</taxon>
        <taxon>Eurotiales</taxon>
        <taxon>Aspergillaceae</taxon>
        <taxon>Aspergillus</taxon>
        <taxon>Aspergillus subgen. Nidulantes</taxon>
    </lineage>
</organism>
<evidence type="ECO:0000313" key="2">
    <source>
        <dbReference type="EMBL" id="KKK16919.1"/>
    </source>
</evidence>
<proteinExistence type="predicted"/>
<evidence type="ECO:0000313" key="3">
    <source>
        <dbReference type="Proteomes" id="UP000034291"/>
    </source>
</evidence>
<comment type="caution">
    <text evidence="2">The sequence shown here is derived from an EMBL/GenBank/DDBJ whole genome shotgun (WGS) entry which is preliminary data.</text>
</comment>
<dbReference type="OrthoDB" id="5430620at2759"/>
<name>A0A0F8UB00_9EURO</name>
<dbReference type="EMBL" id="JZBS01002885">
    <property type="protein sequence ID" value="KKK16919.1"/>
    <property type="molecule type" value="Genomic_DNA"/>
</dbReference>
<protein>
    <submittedName>
        <fullName evidence="2">Uncharacterized protein</fullName>
    </submittedName>
</protein>
<dbReference type="Proteomes" id="UP000034291">
    <property type="component" value="Unassembled WGS sequence"/>
</dbReference>
<feature type="signal peptide" evidence="1">
    <location>
        <begin position="1"/>
        <end position="17"/>
    </location>
</feature>
<feature type="chain" id="PRO_5002528542" evidence="1">
    <location>
        <begin position="18"/>
        <end position="158"/>
    </location>
</feature>
<sequence>MKFSLATIAAFASAVSAATLPAAFTLVAQSGSTIVTDGEYLYQGPDAAGKEIAIFHSGTNGAVSFTSKSETPTGWQNIYVIENAVDPVGLTRPHSGAIPDGGNMLGFGVNDQGYFTHDGNDYFSVDGYGESPEKTIFWYGSHNSEYMATYLTVKEYKE</sequence>
<evidence type="ECO:0000256" key="1">
    <source>
        <dbReference type="SAM" id="SignalP"/>
    </source>
</evidence>
<gene>
    <name evidence="2" type="ORF">ARAM_002666</name>
</gene>
<keyword evidence="3" id="KW-1185">Reference proteome</keyword>
<accession>A0A0F8UB00</accession>
<dbReference type="AlphaFoldDB" id="A0A0F8UB00"/>